<proteinExistence type="predicted"/>
<keyword evidence="1" id="KW-0812">Transmembrane</keyword>
<feature type="transmembrane region" description="Helical" evidence="1">
    <location>
        <begin position="105"/>
        <end position="127"/>
    </location>
</feature>
<dbReference type="EMBL" id="LAZR01047720">
    <property type="protein sequence ID" value="KKK93560.1"/>
    <property type="molecule type" value="Genomic_DNA"/>
</dbReference>
<feature type="domain" description="Putative zinc-finger" evidence="2">
    <location>
        <begin position="21"/>
        <end position="55"/>
    </location>
</feature>
<dbReference type="AlphaFoldDB" id="A0A0F9A5U2"/>
<evidence type="ECO:0000313" key="3">
    <source>
        <dbReference type="EMBL" id="KKK93560.1"/>
    </source>
</evidence>
<evidence type="ECO:0000259" key="2">
    <source>
        <dbReference type="Pfam" id="PF13490"/>
    </source>
</evidence>
<protein>
    <recommendedName>
        <fullName evidence="2">Putative zinc-finger domain-containing protein</fullName>
    </recommendedName>
</protein>
<organism evidence="3">
    <name type="scientific">marine sediment metagenome</name>
    <dbReference type="NCBI Taxonomy" id="412755"/>
    <lineage>
        <taxon>unclassified sequences</taxon>
        <taxon>metagenomes</taxon>
        <taxon>ecological metagenomes</taxon>
    </lineage>
</organism>
<name>A0A0F9A5U2_9ZZZZ</name>
<dbReference type="InterPro" id="IPR027383">
    <property type="entry name" value="Znf_put"/>
</dbReference>
<accession>A0A0F9A5U2</accession>
<evidence type="ECO:0000256" key="1">
    <source>
        <dbReference type="SAM" id="Phobius"/>
    </source>
</evidence>
<sequence length="188" mass="21385">MPTPWSDVIGFYGVEGKMISCRKVKRWMIDYLEGTLSEKKKVLFDKHLSKCSQCAQEVEALVKTQKLMRLKARKEMPEGFWTHYLSKLKKRLEEKLPQKLAWRPAPALALFTVTALVLLVVVAISLLRTPGLDLENLPREVLVKEVVATNSELDYFIAESFGPEEIVQALIPQEILDSLANSNEESIL</sequence>
<keyword evidence="1" id="KW-1133">Transmembrane helix</keyword>
<gene>
    <name evidence="3" type="ORF">LCGC14_2691650</name>
</gene>
<reference evidence="3" key="1">
    <citation type="journal article" date="2015" name="Nature">
        <title>Complex archaea that bridge the gap between prokaryotes and eukaryotes.</title>
        <authorList>
            <person name="Spang A."/>
            <person name="Saw J.H."/>
            <person name="Jorgensen S.L."/>
            <person name="Zaremba-Niedzwiedzka K."/>
            <person name="Martijn J."/>
            <person name="Lind A.E."/>
            <person name="van Eijk R."/>
            <person name="Schleper C."/>
            <person name="Guy L."/>
            <person name="Ettema T.J."/>
        </authorList>
    </citation>
    <scope>NUCLEOTIDE SEQUENCE</scope>
</reference>
<dbReference type="Gene3D" id="1.10.10.1320">
    <property type="entry name" value="Anti-sigma factor, zinc-finger domain"/>
    <property type="match status" value="1"/>
</dbReference>
<dbReference type="Pfam" id="PF13490">
    <property type="entry name" value="zf-HC2"/>
    <property type="match status" value="1"/>
</dbReference>
<comment type="caution">
    <text evidence="3">The sequence shown here is derived from an EMBL/GenBank/DDBJ whole genome shotgun (WGS) entry which is preliminary data.</text>
</comment>
<keyword evidence="1" id="KW-0472">Membrane</keyword>
<dbReference type="InterPro" id="IPR041916">
    <property type="entry name" value="Anti_sigma_zinc_sf"/>
</dbReference>